<evidence type="ECO:0000313" key="5">
    <source>
        <dbReference type="EMBL" id="KAF2742515.1"/>
    </source>
</evidence>
<dbReference type="InterPro" id="IPR013149">
    <property type="entry name" value="ADH-like_C"/>
</dbReference>
<dbReference type="InterPro" id="IPR013154">
    <property type="entry name" value="ADH-like_N"/>
</dbReference>
<dbReference type="Pfam" id="PF08240">
    <property type="entry name" value="ADH_N"/>
    <property type="match status" value="1"/>
</dbReference>
<dbReference type="PANTHER" id="PTHR45348">
    <property type="entry name" value="HYPOTHETICAL OXIDOREDUCTASE (EUROFUNG)"/>
    <property type="match status" value="1"/>
</dbReference>
<evidence type="ECO:0000256" key="2">
    <source>
        <dbReference type="ARBA" id="ARBA00011245"/>
    </source>
</evidence>
<comment type="subunit">
    <text evidence="2">Monomer.</text>
</comment>
<dbReference type="Proteomes" id="UP000799440">
    <property type="component" value="Unassembled WGS sequence"/>
</dbReference>
<keyword evidence="3" id="KW-0560">Oxidoreductase</keyword>
<dbReference type="Pfam" id="PF00107">
    <property type="entry name" value="ADH_zinc_N"/>
    <property type="match status" value="1"/>
</dbReference>
<accession>A0A6A6UWI7</accession>
<dbReference type="PANTHER" id="PTHR45348:SF2">
    <property type="entry name" value="ZINC-TYPE ALCOHOL DEHYDROGENASE-LIKE PROTEIN C2E1P3.01"/>
    <property type="match status" value="1"/>
</dbReference>
<sequence>MENKAAWIPAPKTDISVGDADTPAPGPGELLVKVKSIAFSPIEAKIQKFGTHPIPYPNILGTSFAGTVEAVGPDVTGFAKGDNITTIRAGKTLSDPRFGAYQKYALASAASTSKLPSSVSLHAASAIILNLSCIVSALSIHFGLDRPPLTGTPTPKNKKILIYGGSSSTGGLAVKYAASAGYTVITTSSPKNREFVRALGAKYVIDHTLPPSSIVSELHAQGPYNKIFDTIGLPPVTSIMIDYLDSLGGGSYNTLIPAVAGTRPIPESVKRIFAPYNFAFDEEAHKPLARWMYEEYVPRGLKTGLIVPTRQEVVMGGLEKIQAILDLLMKGGVSGRKLVMDPWE</sequence>
<dbReference type="InterPro" id="IPR036291">
    <property type="entry name" value="NAD(P)-bd_dom_sf"/>
</dbReference>
<evidence type="ECO:0000259" key="4">
    <source>
        <dbReference type="SMART" id="SM00829"/>
    </source>
</evidence>
<reference evidence="5" key="1">
    <citation type="journal article" date="2020" name="Stud. Mycol.">
        <title>101 Dothideomycetes genomes: a test case for predicting lifestyles and emergence of pathogens.</title>
        <authorList>
            <person name="Haridas S."/>
            <person name="Albert R."/>
            <person name="Binder M."/>
            <person name="Bloem J."/>
            <person name="Labutti K."/>
            <person name="Salamov A."/>
            <person name="Andreopoulos B."/>
            <person name="Baker S."/>
            <person name="Barry K."/>
            <person name="Bills G."/>
            <person name="Bluhm B."/>
            <person name="Cannon C."/>
            <person name="Castanera R."/>
            <person name="Culley D."/>
            <person name="Daum C."/>
            <person name="Ezra D."/>
            <person name="Gonzalez J."/>
            <person name="Henrissat B."/>
            <person name="Kuo A."/>
            <person name="Liang C."/>
            <person name="Lipzen A."/>
            <person name="Lutzoni F."/>
            <person name="Magnuson J."/>
            <person name="Mondo S."/>
            <person name="Nolan M."/>
            <person name="Ohm R."/>
            <person name="Pangilinan J."/>
            <person name="Park H.-J."/>
            <person name="Ramirez L."/>
            <person name="Alfaro M."/>
            <person name="Sun H."/>
            <person name="Tritt A."/>
            <person name="Yoshinaga Y."/>
            <person name="Zwiers L.-H."/>
            <person name="Turgeon B."/>
            <person name="Goodwin S."/>
            <person name="Spatafora J."/>
            <person name="Crous P."/>
            <person name="Grigoriev I."/>
        </authorList>
    </citation>
    <scope>NUCLEOTIDE SEQUENCE</scope>
    <source>
        <strain evidence="5">CBS 119925</strain>
    </source>
</reference>
<protein>
    <submittedName>
        <fullName evidence="5">GroES-like protein</fullName>
    </submittedName>
</protein>
<gene>
    <name evidence="5" type="ORF">M011DRAFT_412414</name>
</gene>
<dbReference type="SUPFAM" id="SSF51735">
    <property type="entry name" value="NAD(P)-binding Rossmann-fold domains"/>
    <property type="match status" value="1"/>
</dbReference>
<feature type="domain" description="Enoyl reductase (ER)" evidence="4">
    <location>
        <begin position="12"/>
        <end position="340"/>
    </location>
</feature>
<proteinExistence type="inferred from homology"/>
<keyword evidence="6" id="KW-1185">Reference proteome</keyword>
<dbReference type="Gene3D" id="3.90.180.10">
    <property type="entry name" value="Medium-chain alcohol dehydrogenases, catalytic domain"/>
    <property type="match status" value="1"/>
</dbReference>
<dbReference type="OrthoDB" id="3509362at2759"/>
<dbReference type="EMBL" id="MU006607">
    <property type="protein sequence ID" value="KAF2742515.1"/>
    <property type="molecule type" value="Genomic_DNA"/>
</dbReference>
<dbReference type="AlphaFoldDB" id="A0A6A6UWI7"/>
<evidence type="ECO:0000313" key="6">
    <source>
        <dbReference type="Proteomes" id="UP000799440"/>
    </source>
</evidence>
<dbReference type="GO" id="GO:0016651">
    <property type="term" value="F:oxidoreductase activity, acting on NAD(P)H"/>
    <property type="evidence" value="ECO:0007669"/>
    <property type="project" value="InterPro"/>
</dbReference>
<dbReference type="InterPro" id="IPR047122">
    <property type="entry name" value="Trans-enoyl_RdTase-like"/>
</dbReference>
<dbReference type="SUPFAM" id="SSF50129">
    <property type="entry name" value="GroES-like"/>
    <property type="match status" value="1"/>
</dbReference>
<dbReference type="Gene3D" id="3.40.50.720">
    <property type="entry name" value="NAD(P)-binding Rossmann-like Domain"/>
    <property type="match status" value="1"/>
</dbReference>
<dbReference type="InterPro" id="IPR011032">
    <property type="entry name" value="GroES-like_sf"/>
</dbReference>
<dbReference type="SMART" id="SM00829">
    <property type="entry name" value="PKS_ER"/>
    <property type="match status" value="1"/>
</dbReference>
<organism evidence="5 6">
    <name type="scientific">Sporormia fimetaria CBS 119925</name>
    <dbReference type="NCBI Taxonomy" id="1340428"/>
    <lineage>
        <taxon>Eukaryota</taxon>
        <taxon>Fungi</taxon>
        <taxon>Dikarya</taxon>
        <taxon>Ascomycota</taxon>
        <taxon>Pezizomycotina</taxon>
        <taxon>Dothideomycetes</taxon>
        <taxon>Pleosporomycetidae</taxon>
        <taxon>Pleosporales</taxon>
        <taxon>Sporormiaceae</taxon>
        <taxon>Sporormia</taxon>
    </lineage>
</organism>
<evidence type="ECO:0000256" key="1">
    <source>
        <dbReference type="ARBA" id="ARBA00008072"/>
    </source>
</evidence>
<comment type="similarity">
    <text evidence="1">Belongs to the zinc-containing alcohol dehydrogenase family.</text>
</comment>
<evidence type="ECO:0000256" key="3">
    <source>
        <dbReference type="ARBA" id="ARBA00023002"/>
    </source>
</evidence>
<dbReference type="InterPro" id="IPR020843">
    <property type="entry name" value="ER"/>
</dbReference>
<dbReference type="CDD" id="cd08249">
    <property type="entry name" value="enoyl_reductase_like"/>
    <property type="match status" value="1"/>
</dbReference>
<name>A0A6A6UWI7_9PLEO</name>